<keyword evidence="2" id="KW-0723">Serine/threonine-protein kinase</keyword>
<keyword evidence="6 9" id="KW-0067">ATP-binding</keyword>
<dbReference type="SMART" id="SM00220">
    <property type="entry name" value="S_TKc"/>
    <property type="match status" value="1"/>
</dbReference>
<evidence type="ECO:0000256" key="7">
    <source>
        <dbReference type="ARBA" id="ARBA00047899"/>
    </source>
</evidence>
<dbReference type="PANTHER" id="PTHR22967">
    <property type="entry name" value="SERINE/THREONINE PROTEIN KINASE"/>
    <property type="match status" value="1"/>
</dbReference>
<dbReference type="InterPro" id="IPR017441">
    <property type="entry name" value="Protein_kinase_ATP_BS"/>
</dbReference>
<evidence type="ECO:0000256" key="9">
    <source>
        <dbReference type="PROSITE-ProRule" id="PRU10141"/>
    </source>
</evidence>
<dbReference type="SUPFAM" id="SSF56112">
    <property type="entry name" value="Protein kinase-like (PK-like)"/>
    <property type="match status" value="1"/>
</dbReference>
<dbReference type="GO" id="GO:0004674">
    <property type="term" value="F:protein serine/threonine kinase activity"/>
    <property type="evidence" value="ECO:0007669"/>
    <property type="project" value="UniProtKB-KW"/>
</dbReference>
<dbReference type="RefSeq" id="XP_004261948.1">
    <property type="nucleotide sequence ID" value="XM_004261900.1"/>
</dbReference>
<dbReference type="PROSITE" id="PS00107">
    <property type="entry name" value="PROTEIN_KINASE_ATP"/>
    <property type="match status" value="1"/>
</dbReference>
<dbReference type="GO" id="GO:0005524">
    <property type="term" value="F:ATP binding"/>
    <property type="evidence" value="ECO:0007669"/>
    <property type="project" value="UniProtKB-UniRule"/>
</dbReference>
<evidence type="ECO:0000256" key="1">
    <source>
        <dbReference type="ARBA" id="ARBA00012513"/>
    </source>
</evidence>
<evidence type="ECO:0000256" key="3">
    <source>
        <dbReference type="ARBA" id="ARBA00022679"/>
    </source>
</evidence>
<dbReference type="Gene3D" id="1.10.510.10">
    <property type="entry name" value="Transferase(Phosphotransferase) domain 1"/>
    <property type="match status" value="1"/>
</dbReference>
<gene>
    <name evidence="12" type="ORF">EIN_429530</name>
</gene>
<dbReference type="OrthoDB" id="248923at2759"/>
<dbReference type="AlphaFoldDB" id="A0A0A1UHE4"/>
<sequence length="519" mass="59173">MGNTPIIIGNQTLLIEREIGSGGFAKLYLAHPQNNPSQTYALKAQPYFDQTRLEQIKKEITIHKRCCQNAFVANLYISAAFSNPRKEVLMLMEYCPNTLVEILQKGYPNPLPESATLGIFYQLANAICYLHSLTPPIVHRDIKVENVLFSEDRKFKLIDFGSAIEENALIRRQGDCAIVEEEISKMTTMAYRAPEMISLYQYMPIGCKSDVWALGCLIYKCLMLETPFEESPMKICGAKYVMPNCTSFMQKLFSMIFIVNPDDRADIFQVLGEITDATKLQNPFYSKRRPFTIKSEVNSSNIVQPNQGIQNTQVTQSPRIPLKVSGTREGAQIEEKKQNMEPQKTPQQVEREKDTPKEMTGEVTVKPTPQKHKKYKNYRVGAVQQKDIDTQQKKETQKEKTAEFEQFDFNQNPSSVKTPLKIEHESFDFSSTAFDKTQDTNKTETFDFQADGRTLPTSKITQSNEHFTFGETQFVGDDKFGKFDFNTDIQSTPPPAYLSTQGGEFNFNTSQRVPSKFSF</sequence>
<feature type="binding site" evidence="9">
    <location>
        <position position="43"/>
    </location>
    <ligand>
        <name>ATP</name>
        <dbReference type="ChEBI" id="CHEBI:30616"/>
    </ligand>
</feature>
<evidence type="ECO:0000256" key="8">
    <source>
        <dbReference type="ARBA" id="ARBA00048679"/>
    </source>
</evidence>
<evidence type="ECO:0000313" key="12">
    <source>
        <dbReference type="EMBL" id="ELP95177.1"/>
    </source>
</evidence>
<evidence type="ECO:0000256" key="4">
    <source>
        <dbReference type="ARBA" id="ARBA00022741"/>
    </source>
</evidence>
<feature type="compositionally biased region" description="Basic and acidic residues" evidence="10">
    <location>
        <begin position="349"/>
        <end position="360"/>
    </location>
</feature>
<dbReference type="EMBL" id="KB206168">
    <property type="protein sequence ID" value="ELP95177.1"/>
    <property type="molecule type" value="Genomic_DNA"/>
</dbReference>
<protein>
    <recommendedName>
        <fullName evidence="1">non-specific serine/threonine protein kinase</fullName>
        <ecNumber evidence="1">2.7.11.1</ecNumber>
    </recommendedName>
</protein>
<feature type="domain" description="Protein kinase" evidence="11">
    <location>
        <begin position="13"/>
        <end position="285"/>
    </location>
</feature>
<dbReference type="EC" id="2.7.11.1" evidence="1"/>
<dbReference type="Proteomes" id="UP000014680">
    <property type="component" value="Unassembled WGS sequence"/>
</dbReference>
<dbReference type="InterPro" id="IPR008271">
    <property type="entry name" value="Ser/Thr_kinase_AS"/>
</dbReference>
<organism evidence="12 13">
    <name type="scientific">Entamoeba invadens IP1</name>
    <dbReference type="NCBI Taxonomy" id="370355"/>
    <lineage>
        <taxon>Eukaryota</taxon>
        <taxon>Amoebozoa</taxon>
        <taxon>Evosea</taxon>
        <taxon>Archamoebae</taxon>
        <taxon>Mastigamoebida</taxon>
        <taxon>Entamoebidae</taxon>
        <taxon>Entamoeba</taxon>
    </lineage>
</organism>
<dbReference type="PROSITE" id="PS00108">
    <property type="entry name" value="PROTEIN_KINASE_ST"/>
    <property type="match status" value="1"/>
</dbReference>
<proteinExistence type="predicted"/>
<evidence type="ECO:0000256" key="5">
    <source>
        <dbReference type="ARBA" id="ARBA00022777"/>
    </source>
</evidence>
<evidence type="ECO:0000256" key="2">
    <source>
        <dbReference type="ARBA" id="ARBA00022527"/>
    </source>
</evidence>
<dbReference type="PROSITE" id="PS50011">
    <property type="entry name" value="PROTEIN_KINASE_DOM"/>
    <property type="match status" value="1"/>
</dbReference>
<dbReference type="Pfam" id="PF00069">
    <property type="entry name" value="Pkinase"/>
    <property type="match status" value="1"/>
</dbReference>
<name>A0A0A1UHE4_ENTIV</name>
<comment type="catalytic activity">
    <reaction evidence="7">
        <text>L-threonyl-[protein] + ATP = O-phospho-L-threonyl-[protein] + ADP + H(+)</text>
        <dbReference type="Rhea" id="RHEA:46608"/>
        <dbReference type="Rhea" id="RHEA-COMP:11060"/>
        <dbReference type="Rhea" id="RHEA-COMP:11605"/>
        <dbReference type="ChEBI" id="CHEBI:15378"/>
        <dbReference type="ChEBI" id="CHEBI:30013"/>
        <dbReference type="ChEBI" id="CHEBI:30616"/>
        <dbReference type="ChEBI" id="CHEBI:61977"/>
        <dbReference type="ChEBI" id="CHEBI:456216"/>
        <dbReference type="EC" id="2.7.11.1"/>
    </reaction>
</comment>
<keyword evidence="5 12" id="KW-0418">Kinase</keyword>
<comment type="catalytic activity">
    <reaction evidence="8">
        <text>L-seryl-[protein] + ATP = O-phospho-L-seryl-[protein] + ADP + H(+)</text>
        <dbReference type="Rhea" id="RHEA:17989"/>
        <dbReference type="Rhea" id="RHEA-COMP:9863"/>
        <dbReference type="Rhea" id="RHEA-COMP:11604"/>
        <dbReference type="ChEBI" id="CHEBI:15378"/>
        <dbReference type="ChEBI" id="CHEBI:29999"/>
        <dbReference type="ChEBI" id="CHEBI:30616"/>
        <dbReference type="ChEBI" id="CHEBI:83421"/>
        <dbReference type="ChEBI" id="CHEBI:456216"/>
        <dbReference type="EC" id="2.7.11.1"/>
    </reaction>
</comment>
<dbReference type="GO" id="GO:0005737">
    <property type="term" value="C:cytoplasm"/>
    <property type="evidence" value="ECO:0007669"/>
    <property type="project" value="TreeGrafter"/>
</dbReference>
<evidence type="ECO:0000256" key="10">
    <source>
        <dbReference type="SAM" id="MobiDB-lite"/>
    </source>
</evidence>
<keyword evidence="3 12" id="KW-0808">Transferase</keyword>
<dbReference type="PANTHER" id="PTHR22967:SF57">
    <property type="entry name" value="AUXILIN, ISOFORM A-RELATED"/>
    <property type="match status" value="1"/>
</dbReference>
<dbReference type="InterPro" id="IPR000719">
    <property type="entry name" value="Prot_kinase_dom"/>
</dbReference>
<dbReference type="GO" id="GO:0106310">
    <property type="term" value="F:protein serine kinase activity"/>
    <property type="evidence" value="ECO:0007669"/>
    <property type="project" value="RHEA"/>
</dbReference>
<evidence type="ECO:0000256" key="6">
    <source>
        <dbReference type="ARBA" id="ARBA00022840"/>
    </source>
</evidence>
<dbReference type="VEuPathDB" id="AmoebaDB:EIN_429530"/>
<evidence type="ECO:0000259" key="11">
    <source>
        <dbReference type="PROSITE" id="PS50011"/>
    </source>
</evidence>
<accession>A0A0A1UHE4</accession>
<dbReference type="InterPro" id="IPR011009">
    <property type="entry name" value="Kinase-like_dom_sf"/>
</dbReference>
<feature type="region of interest" description="Disordered" evidence="10">
    <location>
        <begin position="328"/>
        <end position="372"/>
    </location>
</feature>
<keyword evidence="13" id="KW-1185">Reference proteome</keyword>
<reference evidence="12 13" key="1">
    <citation type="submission" date="2012-10" db="EMBL/GenBank/DDBJ databases">
        <authorList>
            <person name="Zafar N."/>
            <person name="Inman J."/>
            <person name="Hall N."/>
            <person name="Lorenzi H."/>
            <person name="Caler E."/>
        </authorList>
    </citation>
    <scope>NUCLEOTIDE SEQUENCE [LARGE SCALE GENOMIC DNA]</scope>
    <source>
        <strain evidence="12 13">IP1</strain>
    </source>
</reference>
<dbReference type="KEGG" id="eiv:EIN_429530"/>
<keyword evidence="4 9" id="KW-0547">Nucleotide-binding</keyword>
<dbReference type="GeneID" id="14894173"/>
<evidence type="ECO:0000313" key="13">
    <source>
        <dbReference type="Proteomes" id="UP000014680"/>
    </source>
</evidence>